<dbReference type="EMBL" id="CACRXK020000809">
    <property type="protein sequence ID" value="CAB3984967.1"/>
    <property type="molecule type" value="Genomic_DNA"/>
</dbReference>
<dbReference type="Proteomes" id="UP001152795">
    <property type="component" value="Unassembled WGS sequence"/>
</dbReference>
<accession>A0A7D9HKN8</accession>
<organism evidence="1 2">
    <name type="scientific">Paramuricea clavata</name>
    <name type="common">Red gorgonian</name>
    <name type="synonym">Violescent sea-whip</name>
    <dbReference type="NCBI Taxonomy" id="317549"/>
    <lineage>
        <taxon>Eukaryota</taxon>
        <taxon>Metazoa</taxon>
        <taxon>Cnidaria</taxon>
        <taxon>Anthozoa</taxon>
        <taxon>Octocorallia</taxon>
        <taxon>Malacalcyonacea</taxon>
        <taxon>Plexauridae</taxon>
        <taxon>Paramuricea</taxon>
    </lineage>
</organism>
<evidence type="ECO:0000313" key="2">
    <source>
        <dbReference type="Proteomes" id="UP001152795"/>
    </source>
</evidence>
<feature type="non-terminal residue" evidence="1">
    <location>
        <position position="1"/>
    </location>
</feature>
<proteinExistence type="predicted"/>
<comment type="caution">
    <text evidence="1">The sequence shown here is derived from an EMBL/GenBank/DDBJ whole genome shotgun (WGS) entry which is preliminary data.</text>
</comment>
<dbReference type="AlphaFoldDB" id="A0A7D9HKN8"/>
<reference evidence="1" key="1">
    <citation type="submission" date="2020-04" db="EMBL/GenBank/DDBJ databases">
        <authorList>
            <person name="Alioto T."/>
            <person name="Alioto T."/>
            <person name="Gomez Garrido J."/>
        </authorList>
    </citation>
    <scope>NUCLEOTIDE SEQUENCE</scope>
    <source>
        <strain evidence="1">A484AB</strain>
    </source>
</reference>
<sequence>VTLAAFGCIKKNKCEIKLLLRRNSLTTTIWEVYGTTKCGLPYNSHIWELYGTTKCVYNSHRYGKYMGQPSVDYHIIPIELVICKSMPLIWITYGPSNPTDFP</sequence>
<gene>
    <name evidence="1" type="ORF">PACLA_8A027795</name>
</gene>
<name>A0A7D9HKN8_PARCT</name>
<keyword evidence="2" id="KW-1185">Reference proteome</keyword>
<evidence type="ECO:0000313" key="1">
    <source>
        <dbReference type="EMBL" id="CAB3984967.1"/>
    </source>
</evidence>
<protein>
    <submittedName>
        <fullName evidence="1">Uncharacterized protein</fullName>
    </submittedName>
</protein>